<evidence type="ECO:0000313" key="9">
    <source>
        <dbReference type="EMBL" id="GIF81354.1"/>
    </source>
</evidence>
<dbReference type="AlphaFoldDB" id="A0A8J3JQF4"/>
<keyword evidence="3" id="KW-1003">Cell membrane</keyword>
<feature type="transmembrane region" description="Helical" evidence="7">
    <location>
        <begin position="219"/>
        <end position="238"/>
    </location>
</feature>
<feature type="transmembrane region" description="Helical" evidence="7">
    <location>
        <begin position="184"/>
        <end position="204"/>
    </location>
</feature>
<evidence type="ECO:0000256" key="3">
    <source>
        <dbReference type="ARBA" id="ARBA00022475"/>
    </source>
</evidence>
<name>A0A8J3JQF4_9ACTN</name>
<evidence type="ECO:0000256" key="1">
    <source>
        <dbReference type="ARBA" id="ARBA00004651"/>
    </source>
</evidence>
<evidence type="ECO:0000256" key="7">
    <source>
        <dbReference type="SAM" id="Phobius"/>
    </source>
</evidence>
<feature type="transmembrane region" description="Helical" evidence="7">
    <location>
        <begin position="456"/>
        <end position="476"/>
    </location>
</feature>
<feature type="domain" description="EccD-like transmembrane" evidence="8">
    <location>
        <begin position="125"/>
        <end position="478"/>
    </location>
</feature>
<dbReference type="Pfam" id="PF19053">
    <property type="entry name" value="EccD"/>
    <property type="match status" value="1"/>
</dbReference>
<dbReference type="Pfam" id="PF08817">
    <property type="entry name" value="YukD"/>
    <property type="match status" value="1"/>
</dbReference>
<evidence type="ECO:0000313" key="10">
    <source>
        <dbReference type="Proteomes" id="UP000601223"/>
    </source>
</evidence>
<dbReference type="PIRSF" id="PIRSF017804">
    <property type="entry name" value="Secretion_EccD1"/>
    <property type="match status" value="1"/>
</dbReference>
<evidence type="ECO:0000256" key="6">
    <source>
        <dbReference type="ARBA" id="ARBA00023136"/>
    </source>
</evidence>
<gene>
    <name evidence="9" type="ORF">Cba03nite_27030</name>
</gene>
<feature type="transmembrane region" description="Helical" evidence="7">
    <location>
        <begin position="151"/>
        <end position="172"/>
    </location>
</feature>
<dbReference type="InterPro" id="IPR024962">
    <property type="entry name" value="YukD-like"/>
</dbReference>
<evidence type="ECO:0000256" key="2">
    <source>
        <dbReference type="ARBA" id="ARBA00006162"/>
    </source>
</evidence>
<keyword evidence="10" id="KW-1185">Reference proteome</keyword>
<dbReference type="RefSeq" id="WP_203745681.1">
    <property type="nucleotide sequence ID" value="NZ_BONF01000012.1"/>
</dbReference>
<evidence type="ECO:0000256" key="5">
    <source>
        <dbReference type="ARBA" id="ARBA00022989"/>
    </source>
</evidence>
<dbReference type="InterPro" id="IPR006707">
    <property type="entry name" value="T7SS_EccD"/>
</dbReference>
<sequence length="481" mass="48633">MSYPAATTASPTGLARISLQTPQRRVDVALPEQVTLADLLPDLLRHAGVGLADDGEQHGGWVLRRTDGSPLAEGMSLQQQSVRDGEILHLVPAQEHWPELEYDDVVEAIAEGARRRGTLWTPAATRMSTLVGSGILLAAGVLALVHGGPQWTPGGYLGLTVAVLLLVGGVLASRAYGDGVTGSALAGFALPYAFAGGALVLGGAEGGPAPLAPWLGEPQLLVGCVAVLLFAMLGAAGVGHGLRIFTAGGTAGLLGALTALLGGLGAAGAAAVLVSALVCGIGLVPVLAIRFGKVPVPSVTPPRGPAGENAFAAVPANRGASDLPDRSRVFAAVARSEELLTGMLIGYAVLTGAAGLILVGSGGTAGRVLVAVCATALLLRSRLFVTVRQRVPLVIAGLFGWVLLLGAAVFLTDGGTRAFFAVGTVVLAMIIALAGQTWSRKAPSPYVGRAADLFDLLVVVSVVPVAAWVLGVYGMIQGWAA</sequence>
<dbReference type="Proteomes" id="UP000601223">
    <property type="component" value="Unassembled WGS sequence"/>
</dbReference>
<feature type="transmembrane region" description="Helical" evidence="7">
    <location>
        <begin position="245"/>
        <end position="264"/>
    </location>
</feature>
<organism evidence="9 10">
    <name type="scientific">Catellatospora bangladeshensis</name>
    <dbReference type="NCBI Taxonomy" id="310355"/>
    <lineage>
        <taxon>Bacteria</taxon>
        <taxon>Bacillati</taxon>
        <taxon>Actinomycetota</taxon>
        <taxon>Actinomycetes</taxon>
        <taxon>Micromonosporales</taxon>
        <taxon>Micromonosporaceae</taxon>
        <taxon>Catellatospora</taxon>
    </lineage>
</organism>
<evidence type="ECO:0000259" key="8">
    <source>
        <dbReference type="Pfam" id="PF19053"/>
    </source>
</evidence>
<reference evidence="9 10" key="1">
    <citation type="submission" date="2021-01" db="EMBL/GenBank/DDBJ databases">
        <title>Whole genome shotgun sequence of Catellatospora bangladeshensis NBRC 107357.</title>
        <authorList>
            <person name="Komaki H."/>
            <person name="Tamura T."/>
        </authorList>
    </citation>
    <scope>NUCLEOTIDE SEQUENCE [LARGE SCALE GENOMIC DNA]</scope>
    <source>
        <strain evidence="9 10">NBRC 107357</strain>
    </source>
</reference>
<evidence type="ECO:0000256" key="4">
    <source>
        <dbReference type="ARBA" id="ARBA00022692"/>
    </source>
</evidence>
<keyword evidence="4 7" id="KW-0812">Transmembrane</keyword>
<dbReference type="EMBL" id="BONF01000012">
    <property type="protein sequence ID" value="GIF81354.1"/>
    <property type="molecule type" value="Genomic_DNA"/>
</dbReference>
<keyword evidence="6 7" id="KW-0472">Membrane</keyword>
<accession>A0A8J3JQF4</accession>
<comment type="caution">
    <text evidence="9">The sequence shown here is derived from an EMBL/GenBank/DDBJ whole genome shotgun (WGS) entry which is preliminary data.</text>
</comment>
<feature type="transmembrane region" description="Helical" evidence="7">
    <location>
        <begin position="391"/>
        <end position="412"/>
    </location>
</feature>
<feature type="transmembrane region" description="Helical" evidence="7">
    <location>
        <begin position="339"/>
        <end position="358"/>
    </location>
</feature>
<protein>
    <submittedName>
        <fullName evidence="9">Type VII secretion integral membrane protein EccD</fullName>
    </submittedName>
</protein>
<feature type="transmembrane region" description="Helical" evidence="7">
    <location>
        <begin position="418"/>
        <end position="435"/>
    </location>
</feature>
<feature type="transmembrane region" description="Helical" evidence="7">
    <location>
        <begin position="123"/>
        <end position="145"/>
    </location>
</feature>
<keyword evidence="5 7" id="KW-1133">Transmembrane helix</keyword>
<comment type="similarity">
    <text evidence="2">Belongs to the EccD/Snm4 family.</text>
</comment>
<dbReference type="GO" id="GO:0005886">
    <property type="term" value="C:plasma membrane"/>
    <property type="evidence" value="ECO:0007669"/>
    <property type="project" value="UniProtKB-SubCell"/>
</dbReference>
<dbReference type="NCBIfam" id="TIGR03920">
    <property type="entry name" value="T7SS_EccD"/>
    <property type="match status" value="1"/>
</dbReference>
<dbReference type="InterPro" id="IPR044049">
    <property type="entry name" value="EccD_transm"/>
</dbReference>
<proteinExistence type="inferred from homology"/>
<feature type="transmembrane region" description="Helical" evidence="7">
    <location>
        <begin position="364"/>
        <end position="379"/>
    </location>
</feature>
<comment type="subcellular location">
    <subcellularLocation>
        <location evidence="1">Cell membrane</location>
        <topology evidence="1">Multi-pass membrane protein</topology>
    </subcellularLocation>
</comment>
<dbReference type="Gene3D" id="3.10.20.90">
    <property type="entry name" value="Phosphatidylinositol 3-kinase Catalytic Subunit, Chain A, domain 1"/>
    <property type="match status" value="1"/>
</dbReference>